<gene>
    <name evidence="1" type="ORF">C8R41DRAFT_927269</name>
</gene>
<protein>
    <recommendedName>
        <fullName evidence="3">F-box domain-containing protein</fullName>
    </recommendedName>
</protein>
<dbReference type="Proteomes" id="UP001150217">
    <property type="component" value="Unassembled WGS sequence"/>
</dbReference>
<evidence type="ECO:0000313" key="1">
    <source>
        <dbReference type="EMBL" id="KAJ4463714.1"/>
    </source>
</evidence>
<dbReference type="Gene3D" id="3.80.10.10">
    <property type="entry name" value="Ribonuclease Inhibitor"/>
    <property type="match status" value="1"/>
</dbReference>
<reference evidence="1" key="1">
    <citation type="submission" date="2022-08" db="EMBL/GenBank/DDBJ databases">
        <title>A Global Phylogenomic Analysis of the Shiitake Genus Lentinula.</title>
        <authorList>
            <consortium name="DOE Joint Genome Institute"/>
            <person name="Sierra-Patev S."/>
            <person name="Min B."/>
            <person name="Naranjo-Ortiz M."/>
            <person name="Looney B."/>
            <person name="Konkel Z."/>
            <person name="Slot J.C."/>
            <person name="Sakamoto Y."/>
            <person name="Steenwyk J.L."/>
            <person name="Rokas A."/>
            <person name="Carro J."/>
            <person name="Camarero S."/>
            <person name="Ferreira P."/>
            <person name="Molpeceres G."/>
            <person name="Ruiz-Duenas F.J."/>
            <person name="Serrano A."/>
            <person name="Henrissat B."/>
            <person name="Drula E."/>
            <person name="Hughes K.W."/>
            <person name="Mata J.L."/>
            <person name="Ishikawa N.K."/>
            <person name="Vargas-Isla R."/>
            <person name="Ushijima S."/>
            <person name="Smith C.A."/>
            <person name="Ahrendt S."/>
            <person name="Andreopoulos W."/>
            <person name="He G."/>
            <person name="Labutti K."/>
            <person name="Lipzen A."/>
            <person name="Ng V."/>
            <person name="Riley R."/>
            <person name="Sandor L."/>
            <person name="Barry K."/>
            <person name="Martinez A.T."/>
            <person name="Xiao Y."/>
            <person name="Gibbons J.G."/>
            <person name="Terashima K."/>
            <person name="Grigoriev I.V."/>
            <person name="Hibbett D.S."/>
        </authorList>
    </citation>
    <scope>NUCLEOTIDE SEQUENCE</scope>
    <source>
        <strain evidence="1">RHP3577 ss4</strain>
    </source>
</reference>
<evidence type="ECO:0008006" key="3">
    <source>
        <dbReference type="Google" id="ProtNLM"/>
    </source>
</evidence>
<organism evidence="1 2">
    <name type="scientific">Lentinula lateritia</name>
    <dbReference type="NCBI Taxonomy" id="40482"/>
    <lineage>
        <taxon>Eukaryota</taxon>
        <taxon>Fungi</taxon>
        <taxon>Dikarya</taxon>
        <taxon>Basidiomycota</taxon>
        <taxon>Agaricomycotina</taxon>
        <taxon>Agaricomycetes</taxon>
        <taxon>Agaricomycetidae</taxon>
        <taxon>Agaricales</taxon>
        <taxon>Marasmiineae</taxon>
        <taxon>Omphalotaceae</taxon>
        <taxon>Lentinula</taxon>
    </lineage>
</organism>
<evidence type="ECO:0000313" key="2">
    <source>
        <dbReference type="Proteomes" id="UP001150217"/>
    </source>
</evidence>
<proteinExistence type="predicted"/>
<keyword evidence="2" id="KW-1185">Reference proteome</keyword>
<dbReference type="SUPFAM" id="SSF52047">
    <property type="entry name" value="RNI-like"/>
    <property type="match status" value="1"/>
</dbReference>
<accession>A0ABQ8UY38</accession>
<dbReference type="EMBL" id="JANVFT010000154">
    <property type="protein sequence ID" value="KAJ4463714.1"/>
    <property type="molecule type" value="Genomic_DNA"/>
</dbReference>
<sequence length="448" mass="51040">MTPLSTSFNLLSKARRTMHLFPQEILDAIVDWVQFKADLESLSLTHSTFLPRTRWHLFFSISLGYGKTYATALNYGELTVIDRSHVQHDSLSAYLANFRSCIAQNQMIVSSVHRLSFFLVPDSDHGHDMDEIPEYLPFTNLLTLQARIAHLYHDVIEARTIQRWRLPRIAALIQNNPCLEHLAIDTCNLEVPSWDVLFSHISGLKQLHTLVLCDAVIATQVPDFLDEGALSIDSPVRESQTMIQSLKRLYLEGVEPELEREFISTSRYFSILHLDALALRCHRSLRHMWGHRAVLANCAHSITSLTISSADNLPPQSLPAFPLPSFPQNILRGLIFSRLTHFQFECRYGYTLLLGDIMNWLTEDKVPSLQHLHLTAHSLPVAACPSIDHQLCRLSSSVPSLQLITADFTISEYGFTSQEGTKCLETNFPESFGTGILKYRQMLEWWQI</sequence>
<dbReference type="InterPro" id="IPR032675">
    <property type="entry name" value="LRR_dom_sf"/>
</dbReference>
<comment type="caution">
    <text evidence="1">The sequence shown here is derived from an EMBL/GenBank/DDBJ whole genome shotgun (WGS) entry which is preliminary data.</text>
</comment>
<name>A0ABQ8UY38_9AGAR</name>